<dbReference type="EMBL" id="UINC01007132">
    <property type="protein sequence ID" value="SVA31587.1"/>
    <property type="molecule type" value="Genomic_DNA"/>
</dbReference>
<dbReference type="SMART" id="SM00487">
    <property type="entry name" value="DEXDc"/>
    <property type="match status" value="1"/>
</dbReference>
<dbReference type="Gene3D" id="3.40.50.300">
    <property type="entry name" value="P-loop containing nucleotide triphosphate hydrolases"/>
    <property type="match status" value="2"/>
</dbReference>
<dbReference type="PROSITE" id="PS51195">
    <property type="entry name" value="Q_MOTIF"/>
    <property type="match status" value="1"/>
</dbReference>
<dbReference type="InterPro" id="IPR001650">
    <property type="entry name" value="Helicase_C-like"/>
</dbReference>
<feature type="region of interest" description="Disordered" evidence="5">
    <location>
        <begin position="377"/>
        <end position="505"/>
    </location>
</feature>
<keyword evidence="2" id="KW-0378">Hydrolase</keyword>
<dbReference type="InterPro" id="IPR050079">
    <property type="entry name" value="DEAD_box_RNA_helicase"/>
</dbReference>
<dbReference type="SUPFAM" id="SSF52540">
    <property type="entry name" value="P-loop containing nucleoside triphosphate hydrolases"/>
    <property type="match status" value="1"/>
</dbReference>
<protein>
    <recommendedName>
        <fullName evidence="10">RNA helicase</fullName>
    </recommendedName>
</protein>
<keyword evidence="1" id="KW-0547">Nucleotide-binding</keyword>
<dbReference type="PROSITE" id="PS51194">
    <property type="entry name" value="HELICASE_CTER"/>
    <property type="match status" value="1"/>
</dbReference>
<feature type="compositionally biased region" description="Polar residues" evidence="5">
    <location>
        <begin position="449"/>
        <end position="505"/>
    </location>
</feature>
<dbReference type="CDD" id="cd18787">
    <property type="entry name" value="SF2_C_DEAD"/>
    <property type="match status" value="1"/>
</dbReference>
<dbReference type="GO" id="GO:0005524">
    <property type="term" value="F:ATP binding"/>
    <property type="evidence" value="ECO:0007669"/>
    <property type="project" value="UniProtKB-KW"/>
</dbReference>
<evidence type="ECO:0000256" key="1">
    <source>
        <dbReference type="ARBA" id="ARBA00022741"/>
    </source>
</evidence>
<name>A0A381UW59_9ZZZZ</name>
<evidence type="ECO:0000256" key="2">
    <source>
        <dbReference type="ARBA" id="ARBA00022801"/>
    </source>
</evidence>
<dbReference type="GO" id="GO:0005829">
    <property type="term" value="C:cytosol"/>
    <property type="evidence" value="ECO:0007669"/>
    <property type="project" value="TreeGrafter"/>
</dbReference>
<keyword evidence="4" id="KW-0067">ATP-binding</keyword>
<dbReference type="GO" id="GO:0003676">
    <property type="term" value="F:nucleic acid binding"/>
    <property type="evidence" value="ECO:0007669"/>
    <property type="project" value="InterPro"/>
</dbReference>
<feature type="domain" description="DEAD-box RNA helicase Q" evidence="8">
    <location>
        <begin position="1"/>
        <end position="29"/>
    </location>
</feature>
<sequence>MSFSKLGIAPAVVKVLKEQGIKELFEVQAETIPAMLQGKDVCCRAPTGSGKTLAFGLPLISRCKPAHPHYPTALVVTPTRELAEQICKVLVPLAKQVKRSVMAVYGGTSYTKQRQRLEKGVDIVVACPGRLIDLMEKRMIKLDDVEMIVLDEADRMADMGFIDPVCHILDNCSGERQTMLFSATLDDEVSGLIKKYQDHPVRIEIGPKEVGMESMQHFFWMTHNIRKSQLTSDAVKRGGRSMIFCRTRRGVDRVGKELRATDLNVATIHGGLRQNQRDKAMERFIYGDCMALVATDVAARGIDVEGVQCVIHYDPPENGKAYKHRSGRTARAGAHGAVISLVQSPQKSEFIKIQRQAGINVNFTSPEFGKLPERVAYNRPKHSGGMASHSTGGNRQKGRGSSNFRENKFRNKYGGKNRSKPGRSGPPNGGKRPEYSSGGHRKNGGRPSNGKSQNWKQGRPTNGKSQNWKQGRPTNGKSQNWKQGRPTNGKSQNWKQGRPTNGKSQ</sequence>
<evidence type="ECO:0000256" key="4">
    <source>
        <dbReference type="ARBA" id="ARBA00022840"/>
    </source>
</evidence>
<evidence type="ECO:0000259" key="6">
    <source>
        <dbReference type="PROSITE" id="PS51192"/>
    </source>
</evidence>
<evidence type="ECO:0000256" key="3">
    <source>
        <dbReference type="ARBA" id="ARBA00022806"/>
    </source>
</evidence>
<organism evidence="9">
    <name type="scientific">marine metagenome</name>
    <dbReference type="NCBI Taxonomy" id="408172"/>
    <lineage>
        <taxon>unclassified sequences</taxon>
        <taxon>metagenomes</taxon>
        <taxon>ecological metagenomes</taxon>
    </lineage>
</organism>
<dbReference type="InterPro" id="IPR014014">
    <property type="entry name" value="RNA_helicase_DEAD_Q_motif"/>
</dbReference>
<feature type="compositionally biased region" description="Polar residues" evidence="5">
    <location>
        <begin position="388"/>
        <end position="404"/>
    </location>
</feature>
<dbReference type="InterPro" id="IPR014001">
    <property type="entry name" value="Helicase_ATP-bd"/>
</dbReference>
<dbReference type="Pfam" id="PF00270">
    <property type="entry name" value="DEAD"/>
    <property type="match status" value="1"/>
</dbReference>
<dbReference type="InterPro" id="IPR027417">
    <property type="entry name" value="P-loop_NTPase"/>
</dbReference>
<keyword evidence="3" id="KW-0347">Helicase</keyword>
<evidence type="ECO:0000256" key="5">
    <source>
        <dbReference type="SAM" id="MobiDB-lite"/>
    </source>
</evidence>
<accession>A0A381UW59</accession>
<gene>
    <name evidence="9" type="ORF">METZ01_LOCUS84441</name>
</gene>
<feature type="non-terminal residue" evidence="9">
    <location>
        <position position="505"/>
    </location>
</feature>
<dbReference type="GO" id="GO:0016787">
    <property type="term" value="F:hydrolase activity"/>
    <property type="evidence" value="ECO:0007669"/>
    <property type="project" value="UniProtKB-KW"/>
</dbReference>
<reference evidence="9" key="1">
    <citation type="submission" date="2018-05" db="EMBL/GenBank/DDBJ databases">
        <authorList>
            <person name="Lanie J.A."/>
            <person name="Ng W.-L."/>
            <person name="Kazmierczak K.M."/>
            <person name="Andrzejewski T.M."/>
            <person name="Davidsen T.M."/>
            <person name="Wayne K.J."/>
            <person name="Tettelin H."/>
            <person name="Glass J.I."/>
            <person name="Rusch D."/>
            <person name="Podicherti R."/>
            <person name="Tsui H.-C.T."/>
            <person name="Winkler M.E."/>
        </authorList>
    </citation>
    <scope>NUCLEOTIDE SEQUENCE</scope>
</reference>
<evidence type="ECO:0000259" key="8">
    <source>
        <dbReference type="PROSITE" id="PS51195"/>
    </source>
</evidence>
<dbReference type="InterPro" id="IPR044742">
    <property type="entry name" value="DEAD/DEAH_RhlB"/>
</dbReference>
<evidence type="ECO:0000313" key="9">
    <source>
        <dbReference type="EMBL" id="SVA31587.1"/>
    </source>
</evidence>
<dbReference type="PROSITE" id="PS51192">
    <property type="entry name" value="HELICASE_ATP_BIND_1"/>
    <property type="match status" value="1"/>
</dbReference>
<dbReference type="PANTHER" id="PTHR47959:SF13">
    <property type="entry name" value="ATP-DEPENDENT RNA HELICASE RHLE"/>
    <property type="match status" value="1"/>
</dbReference>
<feature type="domain" description="Helicase C-terminal" evidence="7">
    <location>
        <begin position="229"/>
        <end position="369"/>
    </location>
</feature>
<evidence type="ECO:0008006" key="10">
    <source>
        <dbReference type="Google" id="ProtNLM"/>
    </source>
</evidence>
<evidence type="ECO:0000259" key="7">
    <source>
        <dbReference type="PROSITE" id="PS51194"/>
    </source>
</evidence>
<dbReference type="SMART" id="SM00490">
    <property type="entry name" value="HELICc"/>
    <property type="match status" value="1"/>
</dbReference>
<dbReference type="AlphaFoldDB" id="A0A381UW59"/>
<dbReference type="InterPro" id="IPR011545">
    <property type="entry name" value="DEAD/DEAH_box_helicase_dom"/>
</dbReference>
<feature type="domain" description="Helicase ATP-binding" evidence="6">
    <location>
        <begin position="32"/>
        <end position="203"/>
    </location>
</feature>
<dbReference type="Pfam" id="PF00271">
    <property type="entry name" value="Helicase_C"/>
    <property type="match status" value="1"/>
</dbReference>
<dbReference type="PANTHER" id="PTHR47959">
    <property type="entry name" value="ATP-DEPENDENT RNA HELICASE RHLE-RELATED"/>
    <property type="match status" value="1"/>
</dbReference>
<dbReference type="GO" id="GO:0003724">
    <property type="term" value="F:RNA helicase activity"/>
    <property type="evidence" value="ECO:0007669"/>
    <property type="project" value="InterPro"/>
</dbReference>
<feature type="compositionally biased region" description="Basic residues" evidence="5">
    <location>
        <begin position="410"/>
        <end position="421"/>
    </location>
</feature>
<proteinExistence type="predicted"/>
<dbReference type="CDD" id="cd00268">
    <property type="entry name" value="DEADc"/>
    <property type="match status" value="1"/>
</dbReference>